<dbReference type="GO" id="GO:0005199">
    <property type="term" value="F:structural constituent of cell wall"/>
    <property type="evidence" value="ECO:0007669"/>
    <property type="project" value="InterPro"/>
</dbReference>
<evidence type="ECO:0000313" key="4">
    <source>
        <dbReference type="Proteomes" id="UP000031186"/>
    </source>
</evidence>
<dbReference type="EMBL" id="AZNF01000008">
    <property type="protein sequence ID" value="KID64441.1"/>
    <property type="molecule type" value="Genomic_DNA"/>
</dbReference>
<evidence type="ECO:0000256" key="2">
    <source>
        <dbReference type="RuleBase" id="RU365009"/>
    </source>
</evidence>
<feature type="chain" id="PRO_5013984664" description="Hydrophobin" evidence="2">
    <location>
        <begin position="24"/>
        <end position="96"/>
    </location>
</feature>
<evidence type="ECO:0000256" key="1">
    <source>
        <dbReference type="ARBA" id="ARBA00023157"/>
    </source>
</evidence>
<protein>
    <recommendedName>
        <fullName evidence="2">Hydrophobin</fullName>
    </recommendedName>
</protein>
<organism evidence="3 4">
    <name type="scientific">Metarhizium anisopliae (strain ARSEF 549)</name>
    <dbReference type="NCBI Taxonomy" id="3151832"/>
    <lineage>
        <taxon>Eukaryota</taxon>
        <taxon>Fungi</taxon>
        <taxon>Dikarya</taxon>
        <taxon>Ascomycota</taxon>
        <taxon>Pezizomycotina</taxon>
        <taxon>Sordariomycetes</taxon>
        <taxon>Hypocreomycetidae</taxon>
        <taxon>Hypocreales</taxon>
        <taxon>Clavicipitaceae</taxon>
        <taxon>Metarhizium</taxon>
    </lineage>
</organism>
<keyword evidence="2" id="KW-0134">Cell wall</keyword>
<proteinExistence type="inferred from homology"/>
<dbReference type="SMART" id="SM00075">
    <property type="entry name" value="HYDRO"/>
    <property type="match status" value="1"/>
</dbReference>
<dbReference type="OrthoDB" id="4225815at2759"/>
<keyword evidence="2" id="KW-0732">Signal</keyword>
<keyword evidence="4" id="KW-1185">Reference proteome</keyword>
<keyword evidence="1 2" id="KW-1015">Disulfide bond</keyword>
<dbReference type="GO" id="GO:0009277">
    <property type="term" value="C:fungal-type cell wall"/>
    <property type="evidence" value="ECO:0007669"/>
    <property type="project" value="InterPro"/>
</dbReference>
<feature type="signal peptide" evidence="2">
    <location>
        <begin position="1"/>
        <end position="23"/>
    </location>
</feature>
<sequence>MFKALIVALAAVAAAVPTSPSRGDNVCDNGSAINCCNKAVENTFEVLADAFGATCGNTLNLIPLSVLEKECTGQTVCCSEVKQEGLVNVACTPVSV</sequence>
<comment type="subcellular location">
    <subcellularLocation>
        <location evidence="2">Secreted</location>
        <location evidence="2">Cell wall</location>
    </subcellularLocation>
</comment>
<gene>
    <name evidence="3" type="ORF">MAN_06615</name>
</gene>
<feature type="non-terminal residue" evidence="3">
    <location>
        <position position="1"/>
    </location>
</feature>
<dbReference type="CDD" id="cd23507">
    <property type="entry name" value="hydrophobin_I"/>
    <property type="match status" value="1"/>
</dbReference>
<keyword evidence="2" id="KW-0964">Secreted</keyword>
<evidence type="ECO:0000313" key="3">
    <source>
        <dbReference type="EMBL" id="KID64441.1"/>
    </source>
</evidence>
<name>A0A0B4FF14_METAF</name>
<comment type="caution">
    <text evidence="3">The sequence shown here is derived from an EMBL/GenBank/DDBJ whole genome shotgun (WGS) entry which is preliminary data.</text>
</comment>
<dbReference type="InterPro" id="IPR001338">
    <property type="entry name" value="Class_I_Hydrophobin"/>
</dbReference>
<dbReference type="AlphaFoldDB" id="A0A0B4FF14"/>
<dbReference type="VEuPathDB" id="FungiDB:MAN_06615"/>
<accession>A0A0B4FF14</accession>
<comment type="similarity">
    <text evidence="2">Belongs to the fungal hydrophobin family.</text>
</comment>
<dbReference type="HOGENOM" id="CLU_105134_3_3_1"/>
<dbReference type="Pfam" id="PF01185">
    <property type="entry name" value="Hydrophobin"/>
    <property type="match status" value="1"/>
</dbReference>
<reference evidence="3 4" key="1">
    <citation type="journal article" date="2014" name="Proc. Natl. Acad. Sci. U.S.A.">
        <title>Trajectory and genomic determinants of fungal-pathogen speciation and host adaptation.</title>
        <authorList>
            <person name="Hu X."/>
            <person name="Xiao G."/>
            <person name="Zheng P."/>
            <person name="Shang Y."/>
            <person name="Su Y."/>
            <person name="Zhang X."/>
            <person name="Liu X."/>
            <person name="Zhan S."/>
            <person name="St Leger R.J."/>
            <person name="Wang C."/>
        </authorList>
    </citation>
    <scope>NUCLEOTIDE SEQUENCE [LARGE SCALE GENOMIC DNA]</scope>
    <source>
        <strain evidence="3 4">ARSEF 549</strain>
    </source>
</reference>
<dbReference type="Proteomes" id="UP000031186">
    <property type="component" value="Unassembled WGS sequence"/>
</dbReference>